<evidence type="ECO:0000256" key="1">
    <source>
        <dbReference type="SAM" id="MobiDB-lite"/>
    </source>
</evidence>
<protein>
    <recommendedName>
        <fullName evidence="4">F-box domain-containing protein</fullName>
    </recommendedName>
</protein>
<dbReference type="SUPFAM" id="SSF81383">
    <property type="entry name" value="F-box domain"/>
    <property type="match status" value="1"/>
</dbReference>
<feature type="compositionally biased region" description="Low complexity" evidence="1">
    <location>
        <begin position="443"/>
        <end position="454"/>
    </location>
</feature>
<sequence>MAVIQDLQPDTIEYILLQTTPQDIAAFSQTSKVFRDLVYRPQDDRFWREIYLTLLELEDPRTCYQWSLKPTIPDVMNKEGARRMARVNWMERVQRCSRADLTLRQTNRCRGPQEVKDICRTLLDLIHNAPVFQSDAFHPLSSEASEKREISENLLWAPVILSPGTFLDRPGAFISKASTQTPEESRPTDTKAVAELDFEDDVWPRMLDDPGNETYQLLAKLHTLFGVTSKDIFDPTHRLHSWRYVYDFDNYGFHNRFGPFMVSPKTGLLEINWVHIRAIHHAMSMHVLPGTLPEADEHSAEAQQLTYVIYPLSTPFTQNLVVPSMKVAGLGEAGLDFAEGYLSAGMDKGEREKYLKKNDWAGVEGLWECSFCFVDHRGLLEYNTCPAHHNDAYENSPPPVPCHCPEFHEIFRTLPLQLRVTSISPAESVEPSEGPRTSTVRPGPSQASRSGSTSSRRKRRKPRIHFVGEMGSVSVITGWVQMMSCSSRQRKEMDLYRERGEEGVRWDSAHRASRNAGGSAPAPGEADQTGMPSVDAVDSKPAANVELGDDADEDIQDEDGEYVQWHFVSGEAGNATWRYCSPLCCVFAATVRLIFLAHS</sequence>
<accession>A0A5C3QL11</accession>
<dbReference type="STRING" id="1884261.A0A5C3QL11"/>
<feature type="region of interest" description="Disordered" evidence="1">
    <location>
        <begin position="425"/>
        <end position="464"/>
    </location>
</feature>
<evidence type="ECO:0008006" key="4">
    <source>
        <dbReference type="Google" id="ProtNLM"/>
    </source>
</evidence>
<proteinExistence type="predicted"/>
<keyword evidence="3" id="KW-1185">Reference proteome</keyword>
<name>A0A5C3QL11_9AGAR</name>
<feature type="compositionally biased region" description="Basic residues" evidence="1">
    <location>
        <begin position="455"/>
        <end position="464"/>
    </location>
</feature>
<gene>
    <name evidence="2" type="ORF">BDV98DRAFT_566142</name>
</gene>
<evidence type="ECO:0000313" key="3">
    <source>
        <dbReference type="Proteomes" id="UP000305067"/>
    </source>
</evidence>
<evidence type="ECO:0000313" key="2">
    <source>
        <dbReference type="EMBL" id="TFL02626.1"/>
    </source>
</evidence>
<reference evidence="2 3" key="1">
    <citation type="journal article" date="2019" name="Nat. Ecol. Evol.">
        <title>Megaphylogeny resolves global patterns of mushroom evolution.</title>
        <authorList>
            <person name="Varga T."/>
            <person name="Krizsan K."/>
            <person name="Foldi C."/>
            <person name="Dima B."/>
            <person name="Sanchez-Garcia M."/>
            <person name="Sanchez-Ramirez S."/>
            <person name="Szollosi G.J."/>
            <person name="Szarkandi J.G."/>
            <person name="Papp V."/>
            <person name="Albert L."/>
            <person name="Andreopoulos W."/>
            <person name="Angelini C."/>
            <person name="Antonin V."/>
            <person name="Barry K.W."/>
            <person name="Bougher N.L."/>
            <person name="Buchanan P."/>
            <person name="Buyck B."/>
            <person name="Bense V."/>
            <person name="Catcheside P."/>
            <person name="Chovatia M."/>
            <person name="Cooper J."/>
            <person name="Damon W."/>
            <person name="Desjardin D."/>
            <person name="Finy P."/>
            <person name="Geml J."/>
            <person name="Haridas S."/>
            <person name="Hughes K."/>
            <person name="Justo A."/>
            <person name="Karasinski D."/>
            <person name="Kautmanova I."/>
            <person name="Kiss B."/>
            <person name="Kocsube S."/>
            <person name="Kotiranta H."/>
            <person name="LaButti K.M."/>
            <person name="Lechner B.E."/>
            <person name="Liimatainen K."/>
            <person name="Lipzen A."/>
            <person name="Lukacs Z."/>
            <person name="Mihaltcheva S."/>
            <person name="Morgado L.N."/>
            <person name="Niskanen T."/>
            <person name="Noordeloos M.E."/>
            <person name="Ohm R.A."/>
            <person name="Ortiz-Santana B."/>
            <person name="Ovrebo C."/>
            <person name="Racz N."/>
            <person name="Riley R."/>
            <person name="Savchenko A."/>
            <person name="Shiryaev A."/>
            <person name="Soop K."/>
            <person name="Spirin V."/>
            <person name="Szebenyi C."/>
            <person name="Tomsovsky M."/>
            <person name="Tulloss R.E."/>
            <person name="Uehling J."/>
            <person name="Grigoriev I.V."/>
            <person name="Vagvolgyi C."/>
            <person name="Papp T."/>
            <person name="Martin F.M."/>
            <person name="Miettinen O."/>
            <person name="Hibbett D.S."/>
            <person name="Nagy L.G."/>
        </authorList>
    </citation>
    <scope>NUCLEOTIDE SEQUENCE [LARGE SCALE GENOMIC DNA]</scope>
    <source>
        <strain evidence="2 3">CBS 309.79</strain>
    </source>
</reference>
<dbReference type="AlphaFoldDB" id="A0A5C3QL11"/>
<feature type="region of interest" description="Disordered" evidence="1">
    <location>
        <begin position="502"/>
        <end position="536"/>
    </location>
</feature>
<dbReference type="InterPro" id="IPR036047">
    <property type="entry name" value="F-box-like_dom_sf"/>
</dbReference>
<dbReference type="OrthoDB" id="3226064at2759"/>
<organism evidence="2 3">
    <name type="scientific">Pterulicium gracile</name>
    <dbReference type="NCBI Taxonomy" id="1884261"/>
    <lineage>
        <taxon>Eukaryota</taxon>
        <taxon>Fungi</taxon>
        <taxon>Dikarya</taxon>
        <taxon>Basidiomycota</taxon>
        <taxon>Agaricomycotina</taxon>
        <taxon>Agaricomycetes</taxon>
        <taxon>Agaricomycetidae</taxon>
        <taxon>Agaricales</taxon>
        <taxon>Pleurotineae</taxon>
        <taxon>Pterulaceae</taxon>
        <taxon>Pterulicium</taxon>
    </lineage>
</organism>
<dbReference type="EMBL" id="ML178822">
    <property type="protein sequence ID" value="TFL02626.1"/>
    <property type="molecule type" value="Genomic_DNA"/>
</dbReference>
<dbReference type="Proteomes" id="UP000305067">
    <property type="component" value="Unassembled WGS sequence"/>
</dbReference>